<proteinExistence type="predicted"/>
<name>A0A6H2A4N6_9ZZZZ</name>
<reference evidence="1" key="1">
    <citation type="submission" date="2020-03" db="EMBL/GenBank/DDBJ databases">
        <title>The deep terrestrial virosphere.</title>
        <authorList>
            <person name="Holmfeldt K."/>
            <person name="Nilsson E."/>
            <person name="Simone D."/>
            <person name="Lopez-Fernandez M."/>
            <person name="Wu X."/>
            <person name="de Brujin I."/>
            <person name="Lundin D."/>
            <person name="Andersson A."/>
            <person name="Bertilsson S."/>
            <person name="Dopson M."/>
        </authorList>
    </citation>
    <scope>NUCLEOTIDE SEQUENCE</scope>
    <source>
        <strain evidence="1">TM448A07585</strain>
        <strain evidence="2">TM448B06978</strain>
    </source>
</reference>
<evidence type="ECO:0000313" key="2">
    <source>
        <dbReference type="EMBL" id="QJI04234.1"/>
    </source>
</evidence>
<gene>
    <name evidence="1" type="ORF">TM448A07585_0010</name>
    <name evidence="2" type="ORF">TM448B06978_0002</name>
</gene>
<dbReference type="EMBL" id="MT144573">
    <property type="protein sequence ID" value="QJA55166.1"/>
    <property type="molecule type" value="Genomic_DNA"/>
</dbReference>
<sequence length="90" mass="10595">MRRNPDCVKCRRIIDTQGDDVLVSWKGRVYHQDCFLEYLEDRVDRLVDRYAAYGLRPRAQAELKNLLHVRKIYEDKGILQPLPGEVTIPP</sequence>
<dbReference type="AlphaFoldDB" id="A0A6H2A4N6"/>
<protein>
    <submittedName>
        <fullName evidence="1">Uncharacterized protein</fullName>
    </submittedName>
</protein>
<organism evidence="1">
    <name type="scientific">viral metagenome</name>
    <dbReference type="NCBI Taxonomy" id="1070528"/>
    <lineage>
        <taxon>unclassified sequences</taxon>
        <taxon>metagenomes</taxon>
        <taxon>organismal metagenomes</taxon>
    </lineage>
</organism>
<evidence type="ECO:0000313" key="1">
    <source>
        <dbReference type="EMBL" id="QJA55166.1"/>
    </source>
</evidence>
<dbReference type="EMBL" id="MT145161">
    <property type="protein sequence ID" value="QJI04234.1"/>
    <property type="molecule type" value="Genomic_DNA"/>
</dbReference>
<accession>A0A6H2A4N6</accession>